<evidence type="ECO:0000313" key="3">
    <source>
        <dbReference type="EMBL" id="CAJ2512616.1"/>
    </source>
</evidence>
<accession>A0AAI8VWZ9</accession>
<organism evidence="3 4">
    <name type="scientific">Anthostomella pinea</name>
    <dbReference type="NCBI Taxonomy" id="933095"/>
    <lineage>
        <taxon>Eukaryota</taxon>
        <taxon>Fungi</taxon>
        <taxon>Dikarya</taxon>
        <taxon>Ascomycota</taxon>
        <taxon>Pezizomycotina</taxon>
        <taxon>Sordariomycetes</taxon>
        <taxon>Xylariomycetidae</taxon>
        <taxon>Xylariales</taxon>
        <taxon>Xylariaceae</taxon>
        <taxon>Anthostomella</taxon>
    </lineage>
</organism>
<name>A0AAI8VWZ9_9PEZI</name>
<keyword evidence="2" id="KW-1133">Transmembrane helix</keyword>
<sequence>MGSSFDRRMSAGNPPADLDSRHQSEARADDETSFTMDPWLIAVIVTGIVIVMTLLAFMVIYYIRSRRWKRSIREADPISHHQQHTHKRKMSSADRQRAEELERDMMIRKSLASRSSSSFSTLSTHSSRLSAFSEYPLVEVSEEPETVNLRDDWKEWEAQIQRQMGTASHQASGLHEHPAFAPQLSVPRPSRMPSPVRGVIQPR</sequence>
<gene>
    <name evidence="3" type="ORF">KHLLAP_LOCUS13084</name>
</gene>
<protein>
    <submittedName>
        <fullName evidence="3">Uu.00g007350.m01.CDS01</fullName>
    </submittedName>
</protein>
<feature type="transmembrane region" description="Helical" evidence="2">
    <location>
        <begin position="39"/>
        <end position="63"/>
    </location>
</feature>
<keyword evidence="2" id="KW-0472">Membrane</keyword>
<evidence type="ECO:0000256" key="1">
    <source>
        <dbReference type="SAM" id="MobiDB-lite"/>
    </source>
</evidence>
<dbReference type="CDD" id="cd12087">
    <property type="entry name" value="TM_EGFR-like"/>
    <property type="match status" value="1"/>
</dbReference>
<dbReference type="Proteomes" id="UP001295740">
    <property type="component" value="Unassembled WGS sequence"/>
</dbReference>
<dbReference type="EMBL" id="CAUWAG010000020">
    <property type="protein sequence ID" value="CAJ2512616.1"/>
    <property type="molecule type" value="Genomic_DNA"/>
</dbReference>
<feature type="region of interest" description="Disordered" evidence="1">
    <location>
        <begin position="74"/>
        <end position="99"/>
    </location>
</feature>
<evidence type="ECO:0000313" key="4">
    <source>
        <dbReference type="Proteomes" id="UP001295740"/>
    </source>
</evidence>
<reference evidence="3" key="1">
    <citation type="submission" date="2023-10" db="EMBL/GenBank/DDBJ databases">
        <authorList>
            <person name="Hackl T."/>
        </authorList>
    </citation>
    <scope>NUCLEOTIDE SEQUENCE</scope>
</reference>
<proteinExistence type="predicted"/>
<feature type="compositionally biased region" description="Basic residues" evidence="1">
    <location>
        <begin position="81"/>
        <end position="90"/>
    </location>
</feature>
<feature type="compositionally biased region" description="Low complexity" evidence="1">
    <location>
        <begin position="185"/>
        <end position="203"/>
    </location>
</feature>
<keyword evidence="4" id="KW-1185">Reference proteome</keyword>
<feature type="compositionally biased region" description="Basic and acidic residues" evidence="1">
    <location>
        <begin position="18"/>
        <end position="29"/>
    </location>
</feature>
<comment type="caution">
    <text evidence="3">The sequence shown here is derived from an EMBL/GenBank/DDBJ whole genome shotgun (WGS) entry which is preliminary data.</text>
</comment>
<feature type="region of interest" description="Disordered" evidence="1">
    <location>
        <begin position="163"/>
        <end position="203"/>
    </location>
</feature>
<dbReference type="AlphaFoldDB" id="A0AAI8VWZ9"/>
<evidence type="ECO:0000256" key="2">
    <source>
        <dbReference type="SAM" id="Phobius"/>
    </source>
</evidence>
<feature type="region of interest" description="Disordered" evidence="1">
    <location>
        <begin position="1"/>
        <end position="29"/>
    </location>
</feature>
<keyword evidence="2" id="KW-0812">Transmembrane</keyword>